<dbReference type="EMBL" id="NBXE01000030">
    <property type="protein sequence ID" value="RFA25702.1"/>
    <property type="molecule type" value="Genomic_DNA"/>
</dbReference>
<protein>
    <recommendedName>
        <fullName evidence="6">HTTM-like domain-containing protein</fullName>
    </recommendedName>
</protein>
<evidence type="ECO:0000256" key="5">
    <source>
        <dbReference type="SAM" id="Phobius"/>
    </source>
</evidence>
<feature type="transmembrane region" description="Helical" evidence="5">
    <location>
        <begin position="243"/>
        <end position="273"/>
    </location>
</feature>
<keyword evidence="2 5" id="KW-0812">Transmembrane</keyword>
<evidence type="ECO:0000256" key="1">
    <source>
        <dbReference type="ARBA" id="ARBA00004127"/>
    </source>
</evidence>
<evidence type="ECO:0000256" key="3">
    <source>
        <dbReference type="ARBA" id="ARBA00022989"/>
    </source>
</evidence>
<dbReference type="PANTHER" id="PTHR39535">
    <property type="entry name" value="SPORULATION-DELAYING PROTEIN SDPB"/>
    <property type="match status" value="1"/>
</dbReference>
<feature type="transmembrane region" description="Helical" evidence="5">
    <location>
        <begin position="34"/>
        <end position="53"/>
    </location>
</feature>
<dbReference type="SMART" id="SM00752">
    <property type="entry name" value="HTTM"/>
    <property type="match status" value="1"/>
</dbReference>
<dbReference type="AlphaFoldDB" id="A0A3E0W936"/>
<evidence type="ECO:0000313" key="7">
    <source>
        <dbReference type="EMBL" id="RFA25702.1"/>
    </source>
</evidence>
<dbReference type="InterPro" id="IPR052964">
    <property type="entry name" value="Sporulation_signal_mat"/>
</dbReference>
<sequence>MTLVGSTVTAVGALYRRGEEWMLGQKHATYGVSAARVVYGAVVVGFVAANFGVRDFLWGPGSSWVSPIEHQTAWPFPFVFFSSADPEWLFTLKFLLLGLAGLALMLGWHSRISAIVTLFLYISLVSTNPVAYDQTDNAFRILLFYFCFTDLSGHWSLDARRRSRAASGPRSGSGSGRRLSAPRRRIPSWVTVVLHNGGVIAVALQLFIIYGIAGLAKVAGSQWADGTAVYYPLQLDSLNPWPWLAQLVTANALAVNVATYVSVYVEVFFAFLLLTRWTRILALIGIAGMHLGIAVLMGLPFFSFSMMAADGIFIRDVTWQRAETWVRRKAVPLVARLRRNDLARHV</sequence>
<dbReference type="GO" id="GO:0012505">
    <property type="term" value="C:endomembrane system"/>
    <property type="evidence" value="ECO:0007669"/>
    <property type="project" value="UniProtKB-SubCell"/>
</dbReference>
<accession>A0A3E0W936</accession>
<dbReference type="RefSeq" id="WP_116419474.1">
    <property type="nucleotide sequence ID" value="NZ_NBXC01000026.1"/>
</dbReference>
<dbReference type="InterPro" id="IPR011020">
    <property type="entry name" value="HTTM-like"/>
</dbReference>
<dbReference type="Pfam" id="PF05090">
    <property type="entry name" value="HTTM"/>
    <property type="match status" value="2"/>
</dbReference>
<feature type="transmembrane region" description="Helical" evidence="5">
    <location>
        <begin position="186"/>
        <end position="213"/>
    </location>
</feature>
<feature type="transmembrane region" description="Helical" evidence="5">
    <location>
        <begin position="88"/>
        <end position="108"/>
    </location>
</feature>
<organism evidence="7 8">
    <name type="scientific">Subtercola boreus</name>
    <dbReference type="NCBI Taxonomy" id="120213"/>
    <lineage>
        <taxon>Bacteria</taxon>
        <taxon>Bacillati</taxon>
        <taxon>Actinomycetota</taxon>
        <taxon>Actinomycetes</taxon>
        <taxon>Micrococcales</taxon>
        <taxon>Microbacteriaceae</taxon>
        <taxon>Subtercola</taxon>
    </lineage>
</organism>
<comment type="caution">
    <text evidence="7">The sequence shown here is derived from an EMBL/GenBank/DDBJ whole genome shotgun (WGS) entry which is preliminary data.</text>
</comment>
<dbReference type="Proteomes" id="UP000257080">
    <property type="component" value="Unassembled WGS sequence"/>
</dbReference>
<comment type="subcellular location">
    <subcellularLocation>
        <location evidence="1">Endomembrane system</location>
        <topology evidence="1">Multi-pass membrane protein</topology>
    </subcellularLocation>
</comment>
<keyword evidence="3 5" id="KW-1133">Transmembrane helix</keyword>
<name>A0A3E0W936_9MICO</name>
<gene>
    <name evidence="7" type="ORF">B7R25_13415</name>
</gene>
<evidence type="ECO:0000256" key="2">
    <source>
        <dbReference type="ARBA" id="ARBA00022692"/>
    </source>
</evidence>
<evidence type="ECO:0000259" key="6">
    <source>
        <dbReference type="SMART" id="SM00752"/>
    </source>
</evidence>
<proteinExistence type="predicted"/>
<keyword evidence="4 5" id="KW-0472">Membrane</keyword>
<evidence type="ECO:0000313" key="8">
    <source>
        <dbReference type="Proteomes" id="UP000257080"/>
    </source>
</evidence>
<feature type="domain" description="HTTM-like" evidence="6">
    <location>
        <begin position="22"/>
        <end position="318"/>
    </location>
</feature>
<dbReference type="InterPro" id="IPR053934">
    <property type="entry name" value="HTTM_dom"/>
</dbReference>
<dbReference type="PANTHER" id="PTHR39535:SF2">
    <property type="entry name" value="HTTM DOMAIN-CONTAINING PROTEIN"/>
    <property type="match status" value="1"/>
</dbReference>
<reference evidence="7 8" key="1">
    <citation type="submission" date="2017-04" db="EMBL/GenBank/DDBJ databases">
        <title>Comparative genome analysis of Subtercola boreus.</title>
        <authorList>
            <person name="Cho Y.-J."/>
            <person name="Cho A."/>
            <person name="Kim O.-S."/>
            <person name="Lee J.-I."/>
        </authorList>
    </citation>
    <scope>NUCLEOTIDE SEQUENCE [LARGE SCALE GENOMIC DNA]</scope>
    <source>
        <strain evidence="7 8">P28004</strain>
    </source>
</reference>
<evidence type="ECO:0000256" key="4">
    <source>
        <dbReference type="ARBA" id="ARBA00023136"/>
    </source>
</evidence>
<dbReference type="OrthoDB" id="128729at2"/>
<feature type="transmembrane region" description="Helical" evidence="5">
    <location>
        <begin position="280"/>
        <end position="302"/>
    </location>
</feature>